<dbReference type="Proteomes" id="UP000009168">
    <property type="component" value="Unassembled WGS sequence"/>
</dbReference>
<dbReference type="Gene3D" id="3.30.40.10">
    <property type="entry name" value="Zinc/RING finger domain, C3HC4 (zinc finger)"/>
    <property type="match status" value="1"/>
</dbReference>
<dbReference type="EMBL" id="GG662704">
    <property type="protein sequence ID" value="EAR95453.2"/>
    <property type="molecule type" value="Genomic_DNA"/>
</dbReference>
<protein>
    <submittedName>
        <fullName evidence="1">Uncharacterized protein</fullName>
    </submittedName>
</protein>
<organism evidence="1 2">
    <name type="scientific">Tetrahymena thermophila (strain SB210)</name>
    <dbReference type="NCBI Taxonomy" id="312017"/>
    <lineage>
        <taxon>Eukaryota</taxon>
        <taxon>Sar</taxon>
        <taxon>Alveolata</taxon>
        <taxon>Ciliophora</taxon>
        <taxon>Intramacronucleata</taxon>
        <taxon>Oligohymenophorea</taxon>
        <taxon>Hymenostomatida</taxon>
        <taxon>Tetrahymenina</taxon>
        <taxon>Tetrahymenidae</taxon>
        <taxon>Tetrahymena</taxon>
    </lineage>
</organism>
<dbReference type="AlphaFoldDB" id="Q23G07"/>
<dbReference type="KEGG" id="tet:TTHERM_00077570"/>
<evidence type="ECO:0000313" key="2">
    <source>
        <dbReference type="Proteomes" id="UP000009168"/>
    </source>
</evidence>
<gene>
    <name evidence="1" type="ORF">TTHERM_00077570</name>
</gene>
<proteinExistence type="predicted"/>
<dbReference type="InterPro" id="IPR013083">
    <property type="entry name" value="Znf_RING/FYVE/PHD"/>
</dbReference>
<sequence length="161" mass="19070">MIKGKLPSIKRFFDQDPSLVSISIPITYNDKRLIAYRNKYCKKPECIYDKLQILDKQKKATQTQTQIPEIDDMTFWCNICLNTIDPKEFLPDEELQRIIDNTWNQIDELNKNPNTKINCKRVQLFRDGSWEPIFVQNREGRIVRKNQTVINKAIVLPQLEN</sequence>
<accession>Q23G07</accession>
<dbReference type="RefSeq" id="XP_001015698.2">
    <property type="nucleotide sequence ID" value="XM_001015698.2"/>
</dbReference>
<dbReference type="InParanoid" id="Q23G07"/>
<keyword evidence="2" id="KW-1185">Reference proteome</keyword>
<dbReference type="HOGENOM" id="CLU_1398875_0_0_1"/>
<reference evidence="2" key="1">
    <citation type="journal article" date="2006" name="PLoS Biol.">
        <title>Macronuclear genome sequence of the ciliate Tetrahymena thermophila, a model eukaryote.</title>
        <authorList>
            <person name="Eisen J.A."/>
            <person name="Coyne R.S."/>
            <person name="Wu M."/>
            <person name="Wu D."/>
            <person name="Thiagarajan M."/>
            <person name="Wortman J.R."/>
            <person name="Badger J.H."/>
            <person name="Ren Q."/>
            <person name="Amedeo P."/>
            <person name="Jones K.M."/>
            <person name="Tallon L.J."/>
            <person name="Delcher A.L."/>
            <person name="Salzberg S.L."/>
            <person name="Silva J.C."/>
            <person name="Haas B.J."/>
            <person name="Majoros W.H."/>
            <person name="Farzad M."/>
            <person name="Carlton J.M."/>
            <person name="Smith R.K. Jr."/>
            <person name="Garg J."/>
            <person name="Pearlman R.E."/>
            <person name="Karrer K.M."/>
            <person name="Sun L."/>
            <person name="Manning G."/>
            <person name="Elde N.C."/>
            <person name="Turkewitz A.P."/>
            <person name="Asai D.J."/>
            <person name="Wilkes D.E."/>
            <person name="Wang Y."/>
            <person name="Cai H."/>
            <person name="Collins K."/>
            <person name="Stewart B.A."/>
            <person name="Lee S.R."/>
            <person name="Wilamowska K."/>
            <person name="Weinberg Z."/>
            <person name="Ruzzo W.L."/>
            <person name="Wloga D."/>
            <person name="Gaertig J."/>
            <person name="Frankel J."/>
            <person name="Tsao C.-C."/>
            <person name="Gorovsky M.A."/>
            <person name="Keeling P.J."/>
            <person name="Waller R.F."/>
            <person name="Patron N.J."/>
            <person name="Cherry J.M."/>
            <person name="Stover N.A."/>
            <person name="Krieger C.J."/>
            <person name="del Toro C."/>
            <person name="Ryder H.F."/>
            <person name="Williamson S.C."/>
            <person name="Barbeau R.A."/>
            <person name="Hamilton E.P."/>
            <person name="Orias E."/>
        </authorList>
    </citation>
    <scope>NUCLEOTIDE SEQUENCE [LARGE SCALE GENOMIC DNA]</scope>
    <source>
        <strain evidence="2">SB210</strain>
    </source>
</reference>
<name>Q23G07_TETTS</name>
<dbReference type="GeneID" id="7839013"/>
<evidence type="ECO:0000313" key="1">
    <source>
        <dbReference type="EMBL" id="EAR95453.2"/>
    </source>
</evidence>